<organism evidence="2 3">
    <name type="scientific">Winkia neuii subsp. anitrata</name>
    <dbReference type="NCBI Taxonomy" id="29318"/>
    <lineage>
        <taxon>Bacteria</taxon>
        <taxon>Bacillati</taxon>
        <taxon>Actinomycetota</taxon>
        <taxon>Actinomycetes</taxon>
        <taxon>Actinomycetales</taxon>
        <taxon>Actinomycetaceae</taxon>
        <taxon>Winkia</taxon>
    </lineage>
</organism>
<dbReference type="Proteomes" id="UP001211044">
    <property type="component" value="Chromosome"/>
</dbReference>
<keyword evidence="1" id="KW-1133">Transmembrane helix</keyword>
<protein>
    <submittedName>
        <fullName evidence="2">Uncharacterized protein</fullName>
    </submittedName>
</protein>
<evidence type="ECO:0000313" key="3">
    <source>
        <dbReference type="Proteomes" id="UP001211044"/>
    </source>
</evidence>
<reference evidence="2" key="1">
    <citation type="submission" date="2023-01" db="EMBL/GenBank/DDBJ databases">
        <title>Comparative Genomic Analysis of the Clinically-Derived Winkia Strain NY0527 Provides Evidence into the Taxonomic Reassignment of Winkia neuii and Characterizes Their Virulence Traits.</title>
        <authorList>
            <person name="Cai X."/>
            <person name="Peng Y."/>
            <person name="Li M."/>
            <person name="Qiu Y."/>
            <person name="Wang Y."/>
            <person name="Xu L."/>
            <person name="Hou Q."/>
        </authorList>
    </citation>
    <scope>NUCLEOTIDE SEQUENCE</scope>
    <source>
        <strain evidence="2">NY0527</strain>
    </source>
</reference>
<keyword evidence="1" id="KW-0472">Membrane</keyword>
<dbReference type="RefSeq" id="WP_048708147.1">
    <property type="nucleotide sequence ID" value="NZ_CP116394.1"/>
</dbReference>
<feature type="transmembrane region" description="Helical" evidence="1">
    <location>
        <begin position="45"/>
        <end position="66"/>
    </location>
</feature>
<name>A0AB38XNW1_9ACTO</name>
<evidence type="ECO:0000313" key="2">
    <source>
        <dbReference type="EMBL" id="WCE45970.1"/>
    </source>
</evidence>
<accession>A0AB38XNW1</accession>
<dbReference type="AlphaFoldDB" id="A0AB38XNW1"/>
<evidence type="ECO:0000256" key="1">
    <source>
        <dbReference type="SAM" id="Phobius"/>
    </source>
</evidence>
<dbReference type="EMBL" id="CP116394">
    <property type="protein sequence ID" value="WCE45970.1"/>
    <property type="molecule type" value="Genomic_DNA"/>
</dbReference>
<sequence>MQLLRRIALTLLAVTVVALAGYVITDVLADPGSFACKVGGLARRWAQFTGFASLVACGFWIIGLAARSQEH</sequence>
<dbReference type="KEGG" id="wne:PIG85_10055"/>
<keyword evidence="1" id="KW-0812">Transmembrane</keyword>
<gene>
    <name evidence="2" type="ORF">PIG85_10055</name>
</gene>
<proteinExistence type="predicted"/>